<feature type="compositionally biased region" description="Basic and acidic residues" evidence="2">
    <location>
        <begin position="1602"/>
        <end position="1630"/>
    </location>
</feature>
<feature type="domain" description="Janus kinase and microtubule-interacting protein C-terminal" evidence="3">
    <location>
        <begin position="670"/>
        <end position="762"/>
    </location>
</feature>
<feature type="compositionally biased region" description="Low complexity" evidence="2">
    <location>
        <begin position="574"/>
        <end position="589"/>
    </location>
</feature>
<feature type="region of interest" description="Disordered" evidence="2">
    <location>
        <begin position="893"/>
        <end position="995"/>
    </location>
</feature>
<feature type="coiled-coil region" evidence="1">
    <location>
        <begin position="1480"/>
        <end position="1535"/>
    </location>
</feature>
<feature type="compositionally biased region" description="Low complexity" evidence="2">
    <location>
        <begin position="439"/>
        <end position="458"/>
    </location>
</feature>
<feature type="compositionally biased region" description="Polar residues" evidence="2">
    <location>
        <begin position="9"/>
        <end position="23"/>
    </location>
</feature>
<evidence type="ECO:0000256" key="1">
    <source>
        <dbReference type="SAM" id="Coils"/>
    </source>
</evidence>
<dbReference type="Proteomes" id="UP000092443">
    <property type="component" value="Unplaced"/>
</dbReference>
<feature type="compositionally biased region" description="Low complexity" evidence="2">
    <location>
        <begin position="918"/>
        <end position="932"/>
    </location>
</feature>
<dbReference type="RefSeq" id="XP_037896082.1">
    <property type="nucleotide sequence ID" value="XM_038040154.1"/>
</dbReference>
<reference evidence="5 6" key="1">
    <citation type="submission" date="2025-04" db="UniProtKB">
        <authorList>
            <consortium name="RefSeq"/>
        </authorList>
    </citation>
    <scope>IDENTIFICATION</scope>
    <source>
        <tissue evidence="5 6">Whole body pupa</tissue>
    </source>
</reference>
<evidence type="ECO:0000313" key="4">
    <source>
        <dbReference type="Proteomes" id="UP000092443"/>
    </source>
</evidence>
<keyword evidence="1" id="KW-0175">Coiled coil</keyword>
<feature type="region of interest" description="Disordered" evidence="2">
    <location>
        <begin position="1602"/>
        <end position="1653"/>
    </location>
</feature>
<feature type="compositionally biased region" description="Basic and acidic residues" evidence="2">
    <location>
        <begin position="1639"/>
        <end position="1653"/>
    </location>
</feature>
<proteinExistence type="predicted"/>
<keyword evidence="4" id="KW-1185">Reference proteome</keyword>
<feature type="compositionally biased region" description="Low complexity" evidence="2">
    <location>
        <begin position="640"/>
        <end position="649"/>
    </location>
</feature>
<feature type="compositionally biased region" description="Polar residues" evidence="2">
    <location>
        <begin position="564"/>
        <end position="573"/>
    </location>
</feature>
<dbReference type="KEGG" id="gfs:119641459"/>
<feature type="region of interest" description="Disordered" evidence="2">
    <location>
        <begin position="554"/>
        <end position="589"/>
    </location>
</feature>
<feature type="region of interest" description="Disordered" evidence="2">
    <location>
        <begin position="1"/>
        <end position="25"/>
    </location>
</feature>
<feature type="region of interest" description="Disordered" evidence="2">
    <location>
        <begin position="434"/>
        <end position="460"/>
    </location>
</feature>
<feature type="coiled-coil region" evidence="1">
    <location>
        <begin position="1113"/>
        <end position="1224"/>
    </location>
</feature>
<feature type="compositionally biased region" description="Polar residues" evidence="2">
    <location>
        <begin position="938"/>
        <end position="966"/>
    </location>
</feature>
<feature type="compositionally biased region" description="Low complexity" evidence="2">
    <location>
        <begin position="967"/>
        <end position="987"/>
    </location>
</feature>
<evidence type="ECO:0000259" key="3">
    <source>
        <dbReference type="Pfam" id="PF16034"/>
    </source>
</evidence>
<sequence length="1653" mass="188559">MADNDHKTTSSLSLNDVNNNASLQMPKPGEAQLITKLAENISKNYQIAKQRQLKQHSLGNAGQAMKMRYPELKSSSVTTDIDEEWPEISSLSENKLKRKKTLSSSLTSVSDTVNQEKRTRIEGMQLNCRGKLPIKADNASTSEAYPANKLEKSEKIIGKPPLPNSALKQVPQTNTFVQPPRLKRKLQENVQTIQKLNALTEQLRLEINELKTNLTTERGAVRVLRAQNEAETRKWKTEVKKLQNALELFKKTNATIALKKNENINNETMMTSTNASSLVHYEIQRLTAEINNLKEANKTLEEKKLINCDADRRKAADIRELRDSYEIRLTQIQKSAKNEITRLLEEIKTKERNIGQLKKDLLLLQNSKATSNDLKRNATSSNATITTNNVTSKTTTTTTINPQLQSNNINTNINKNYNKLKLKQIVKLTPQQIKKNSKDSNNNINNTKTIESNSNSNENAKDITDEAQHPIEISKLKNIELINNTKNQQQTVTITTNNNAMQNVTTLITPNPSNHNLTTITRPPTATTAATAAITTTTINPLQQHLKALEIPEDHNGDEESDKCNNNHYRNLLTTNDAGTTTTTTTTSTANITAMTSSYDQEAYEEQNLRQELRQHLLQNNPNQSNDKNHHQQHNHSSDSDSALSSAPPSISPQPPANGVEPTDIWQTIRSYNNDIEKLQKDLEIMQKQNECLRLELSVAKDQIVDMEKTTLETKNNYNLQHLTERIKFLEEQEHQLQAECNDLREQNELLEFRILELEEANDKWSLQSDANNTTNDPTPITANSSKSVWSCSTLQNPSAKADPFEMLFGNSSITNAVNTQSDSGTLSPESSQRNRDNDELVTPLYSVCHEEIYHRILNILKSNCLEEDDTECLRQVLTLIQQFAMSCTPQSGPASLNASSSCSDETNSLDLVKSRSSDYSSGSSTSSSARSILDNGQHATSSKSNTSTAQSRIIATVQPYHSTPPYQYNNNNNNNSNSNFNSNQSFVPHNTPTDSPRKIRYHQPWQSNSLSESGVFVEADFLSDNGDNHVGTQTDYEDRLSLVSSPVKFIHPQFSNPAHYKTPALQLSPNLSDKKRLQYYQDRLTLLEGKILVYESSGDIQTKRLADRLQREIQLGKEVKELKDRVESLLQENLILEEEKCEFEEAENDTRLRLQRLEVELEILSQRNVELDVSREALSAKYKDCHSECLILRDDLAASETQIRHLEEDKQKAKENFEFLHNLLPILLLSNSLSTLAFFEKSASAGATNSSIPIDNQVMGSKMSQENGSSHIPKRFPGGETRKDAECGINKEHELQYLREEVKCLRHQMKEMNSRHYAAMESADCHWVELERQYKEREDQYLAKEICLKQKIQKLQDCIKDDTKSANDKICLLEEAERGLKTCLVRVTKEHRELVEDHKQLLGELEELKEQHEATLNNQTPLLDALDQEKKRNKSLIDELSFLTRLQQETENQNKSELDCLRSQLHDIKKEFLHVDVTNAELKEEVSTLEQQVLALQNTVHDYEDRTRCLTDEIRNKDEQVQRLEKRIQRTEADSLAEELGDTSSRRLQRDKIKDLKTANRFLKKALHNMKDCENPTPEVKQFSEVATEVSRLAKWMLQEQKLEEDEHQHQEQEHGRHRAERDWARLDPGKLWTQQDQGRRKYTREFLAESK</sequence>
<name>A0A9C5ZH70_9MUSC</name>
<dbReference type="GeneID" id="119641459"/>
<protein>
    <submittedName>
        <fullName evidence="5 6">Inner centromere protein A isoform X1</fullName>
    </submittedName>
</protein>
<dbReference type="Pfam" id="PF16034">
    <property type="entry name" value="JAKMIP_CC3"/>
    <property type="match status" value="1"/>
</dbReference>
<feature type="compositionally biased region" description="Polar residues" evidence="2">
    <location>
        <begin position="818"/>
        <end position="832"/>
    </location>
</feature>
<dbReference type="RefSeq" id="XP_037896084.1">
    <property type="nucleotide sequence ID" value="XM_038040156.1"/>
</dbReference>
<feature type="region of interest" description="Disordered" evidence="2">
    <location>
        <begin position="818"/>
        <end position="839"/>
    </location>
</feature>
<feature type="compositionally biased region" description="Polar residues" evidence="2">
    <location>
        <begin position="893"/>
        <end position="910"/>
    </location>
</feature>
<evidence type="ECO:0000313" key="5">
    <source>
        <dbReference type="RefSeq" id="XP_037896082.1"/>
    </source>
</evidence>
<accession>A0A9C5ZH70</accession>
<feature type="coiled-coil region" evidence="1">
    <location>
        <begin position="333"/>
        <end position="367"/>
    </location>
</feature>
<organism evidence="4 6">
    <name type="scientific">Glossina fuscipes</name>
    <dbReference type="NCBI Taxonomy" id="7396"/>
    <lineage>
        <taxon>Eukaryota</taxon>
        <taxon>Metazoa</taxon>
        <taxon>Ecdysozoa</taxon>
        <taxon>Arthropoda</taxon>
        <taxon>Hexapoda</taxon>
        <taxon>Insecta</taxon>
        <taxon>Pterygota</taxon>
        <taxon>Neoptera</taxon>
        <taxon>Endopterygota</taxon>
        <taxon>Diptera</taxon>
        <taxon>Brachycera</taxon>
        <taxon>Muscomorpha</taxon>
        <taxon>Hippoboscoidea</taxon>
        <taxon>Glossinidae</taxon>
        <taxon>Glossina</taxon>
    </lineage>
</organism>
<evidence type="ECO:0000256" key="2">
    <source>
        <dbReference type="SAM" id="MobiDB-lite"/>
    </source>
</evidence>
<dbReference type="InterPro" id="IPR031994">
    <property type="entry name" value="JAKMIP_C"/>
</dbReference>
<feature type="coiled-coil region" evidence="1">
    <location>
        <begin position="669"/>
        <end position="764"/>
    </location>
</feature>
<gene>
    <name evidence="5 6" type="primary">LOC119641459</name>
</gene>
<feature type="coiled-coil region" evidence="1">
    <location>
        <begin position="1389"/>
        <end position="1454"/>
    </location>
</feature>
<feature type="region of interest" description="Disordered" evidence="2">
    <location>
        <begin position="620"/>
        <end position="662"/>
    </location>
</feature>
<feature type="region of interest" description="Disordered" evidence="2">
    <location>
        <begin position="1262"/>
        <end position="1284"/>
    </location>
</feature>
<feature type="compositionally biased region" description="Polar residues" evidence="2">
    <location>
        <begin position="1262"/>
        <end position="1271"/>
    </location>
</feature>
<evidence type="ECO:0000313" key="6">
    <source>
        <dbReference type="RefSeq" id="XP_037896084.1"/>
    </source>
</evidence>
<feature type="coiled-coil region" evidence="1">
    <location>
        <begin position="182"/>
        <end position="245"/>
    </location>
</feature>